<feature type="domain" description="TonB-dependent receptor-like beta-barrel" evidence="11">
    <location>
        <begin position="463"/>
        <end position="822"/>
    </location>
</feature>
<keyword evidence="6 8" id="KW-0472">Membrane</keyword>
<name>A0A5S5CCT0_9FLAO</name>
<dbReference type="Proteomes" id="UP000324376">
    <property type="component" value="Unassembled WGS sequence"/>
</dbReference>
<dbReference type="InterPro" id="IPR036942">
    <property type="entry name" value="Beta-barrel_TonB_sf"/>
</dbReference>
<evidence type="ECO:0000256" key="3">
    <source>
        <dbReference type="ARBA" id="ARBA00022452"/>
    </source>
</evidence>
<keyword evidence="7 8" id="KW-0998">Cell outer membrane</keyword>
<dbReference type="InterPro" id="IPR008969">
    <property type="entry name" value="CarboxyPept-like_regulatory"/>
</dbReference>
<comment type="similarity">
    <text evidence="8 9">Belongs to the TonB-dependent receptor family.</text>
</comment>
<evidence type="ECO:0000256" key="1">
    <source>
        <dbReference type="ARBA" id="ARBA00004571"/>
    </source>
</evidence>
<dbReference type="Pfam" id="PF13715">
    <property type="entry name" value="CarbopepD_reg_2"/>
    <property type="match status" value="1"/>
</dbReference>
<dbReference type="SUPFAM" id="SSF56935">
    <property type="entry name" value="Porins"/>
    <property type="match status" value="1"/>
</dbReference>
<dbReference type="Gene3D" id="2.170.130.10">
    <property type="entry name" value="TonB-dependent receptor, plug domain"/>
    <property type="match status" value="1"/>
</dbReference>
<dbReference type="InterPro" id="IPR012910">
    <property type="entry name" value="Plug_dom"/>
</dbReference>
<feature type="chain" id="PRO_5024415242" evidence="10">
    <location>
        <begin position="19"/>
        <end position="918"/>
    </location>
</feature>
<keyword evidence="5 9" id="KW-0798">TonB box</keyword>
<dbReference type="EMBL" id="VNHU01000001">
    <property type="protein sequence ID" value="TYP77175.1"/>
    <property type="molecule type" value="Genomic_DNA"/>
</dbReference>
<gene>
    <name evidence="13" type="ORF">BD809_101325</name>
</gene>
<keyword evidence="13" id="KW-0675">Receptor</keyword>
<evidence type="ECO:0000259" key="11">
    <source>
        <dbReference type="Pfam" id="PF00593"/>
    </source>
</evidence>
<keyword evidence="14" id="KW-1185">Reference proteome</keyword>
<dbReference type="PROSITE" id="PS52016">
    <property type="entry name" value="TONB_DEPENDENT_REC_3"/>
    <property type="match status" value="1"/>
</dbReference>
<dbReference type="PANTHER" id="PTHR40980">
    <property type="entry name" value="PLUG DOMAIN-CONTAINING PROTEIN"/>
    <property type="match status" value="1"/>
</dbReference>
<evidence type="ECO:0000256" key="2">
    <source>
        <dbReference type="ARBA" id="ARBA00022448"/>
    </source>
</evidence>
<evidence type="ECO:0000256" key="9">
    <source>
        <dbReference type="RuleBase" id="RU003357"/>
    </source>
</evidence>
<dbReference type="OrthoDB" id="9768470at2"/>
<feature type="domain" description="TonB-dependent receptor plug" evidence="12">
    <location>
        <begin position="136"/>
        <end position="228"/>
    </location>
</feature>
<evidence type="ECO:0000256" key="5">
    <source>
        <dbReference type="ARBA" id="ARBA00023077"/>
    </source>
</evidence>
<dbReference type="InterPro" id="IPR039426">
    <property type="entry name" value="TonB-dep_rcpt-like"/>
</dbReference>
<dbReference type="Gene3D" id="2.60.40.1120">
    <property type="entry name" value="Carboxypeptidase-like, regulatory domain"/>
    <property type="match status" value="1"/>
</dbReference>
<dbReference type="SUPFAM" id="SSF49464">
    <property type="entry name" value="Carboxypeptidase regulatory domain-like"/>
    <property type="match status" value="1"/>
</dbReference>
<accession>A0A5S5CCT0</accession>
<dbReference type="RefSeq" id="WP_148781195.1">
    <property type="nucleotide sequence ID" value="NZ_VNHU01000001.1"/>
</dbReference>
<dbReference type="InterPro" id="IPR037066">
    <property type="entry name" value="Plug_dom_sf"/>
</dbReference>
<comment type="subcellular location">
    <subcellularLocation>
        <location evidence="1 8">Cell outer membrane</location>
        <topology evidence="1 8">Multi-pass membrane protein</topology>
    </subcellularLocation>
</comment>
<evidence type="ECO:0000256" key="6">
    <source>
        <dbReference type="ARBA" id="ARBA00023136"/>
    </source>
</evidence>
<keyword evidence="10" id="KW-0732">Signal</keyword>
<protein>
    <submittedName>
        <fullName evidence="13">TonB-dependent receptor</fullName>
    </submittedName>
</protein>
<evidence type="ECO:0000256" key="4">
    <source>
        <dbReference type="ARBA" id="ARBA00022692"/>
    </source>
</evidence>
<organism evidence="13 14">
    <name type="scientific">Aquimarina intermedia</name>
    <dbReference type="NCBI Taxonomy" id="350814"/>
    <lineage>
        <taxon>Bacteria</taxon>
        <taxon>Pseudomonadati</taxon>
        <taxon>Bacteroidota</taxon>
        <taxon>Flavobacteriia</taxon>
        <taxon>Flavobacteriales</taxon>
        <taxon>Flavobacteriaceae</taxon>
        <taxon>Aquimarina</taxon>
    </lineage>
</organism>
<evidence type="ECO:0000256" key="10">
    <source>
        <dbReference type="SAM" id="SignalP"/>
    </source>
</evidence>
<reference evidence="13 14" key="1">
    <citation type="submission" date="2019-07" db="EMBL/GenBank/DDBJ databases">
        <title>Genomic Encyclopedia of Archaeal and Bacterial Type Strains, Phase II (KMG-II): from individual species to whole genera.</title>
        <authorList>
            <person name="Goeker M."/>
        </authorList>
    </citation>
    <scope>NUCLEOTIDE SEQUENCE [LARGE SCALE GENOMIC DNA]</scope>
    <source>
        <strain evidence="13 14">DSM 17527</strain>
    </source>
</reference>
<dbReference type="PANTHER" id="PTHR40980:SF5">
    <property type="entry name" value="TONB-DEPENDENT RECEPTOR"/>
    <property type="match status" value="1"/>
</dbReference>
<evidence type="ECO:0000313" key="14">
    <source>
        <dbReference type="Proteomes" id="UP000324376"/>
    </source>
</evidence>
<keyword evidence="3 8" id="KW-1134">Transmembrane beta strand</keyword>
<evidence type="ECO:0000256" key="7">
    <source>
        <dbReference type="ARBA" id="ARBA00023237"/>
    </source>
</evidence>
<sequence>MRNLIIVLLVIFASSISAQDKGSISGTLLDKEAGDQPLPFANVIIKGTSMGTASDFDGLYTIENVPVGIHTLEVSFTGYETVTLPNIQVEKDKVTVMDASLGATAAALDEVVIKVQTNKEREEALILEQKNAVKIEQKIGAQELARKGVSDAEGAVTKIAGITKSEGVKNVFVRGLGDRLNATTLNGLPLPSEDPLYKNISLDFFSSDVIQNVGVNKTFGSSMYGDVAGATINIASKEHTGKEEFKIDVSTGINTVTYNKENFLTVDGATRLGTNIDNTIPTENFEVYNFDTSFKPRSQDLQTNSSISLSYGNTFRIKDNKLSTYFLASFDNDYSYRDGDIFRITTEKTKFSKDVRNESYNYNVKQILMGNLGYTFGELNNTIEYNGLVTHNNSQIVSEQFGVSGDEQGDNELIYIRRQQQNSNKLYVNQLLSEINLNERFYFDLGASYNIVRGDEPDRRIDSYTFDPDTEIYLFDPNGQANTQRFYGDLKEDEYAGKFSVNYKFGNFEDAERNFGDIKLGYDYRNTDRDFENITFGFVPLAVNQRTDIDPDNIDAILTQGAIRNGEFEFRTNRGRSNAISDFAPYTYNGNKEIHAGYIDVFYNISPSFVANIGLRAEKVDQSIIWDTNISSSDDPSNRGLGTIDENYLLPSLNLKYSVNDKNIVRLAASKTYTLPQFKELAPFKYEGVDFDDIGNPNMIPADNYNMDIKWERYFSSGELLTITGFYKHIKNPINRYEDTVGNLTFDNTGEKAEVYGIELEVRKKLYTFEGTDGENDISFGLNASFLETEQDLKESLSFTNASDGLEGASPFLVNTDITFNTKGKKLNTTSSLVFNYFSDRIFSLGVQGNQNTIESAIPTLDFIFKTEIGEKTTLKFGAKNLLNPTYKLTKETITGEEITVTSFEKGMNFSLGLSYKF</sequence>
<dbReference type="AlphaFoldDB" id="A0A5S5CCT0"/>
<dbReference type="InterPro" id="IPR000531">
    <property type="entry name" value="Beta-barrel_TonB"/>
</dbReference>
<dbReference type="Pfam" id="PF00593">
    <property type="entry name" value="TonB_dep_Rec_b-barrel"/>
    <property type="match status" value="1"/>
</dbReference>
<dbReference type="GO" id="GO:0009279">
    <property type="term" value="C:cell outer membrane"/>
    <property type="evidence" value="ECO:0007669"/>
    <property type="project" value="UniProtKB-SubCell"/>
</dbReference>
<evidence type="ECO:0000259" key="12">
    <source>
        <dbReference type="Pfam" id="PF07715"/>
    </source>
</evidence>
<dbReference type="Pfam" id="PF07715">
    <property type="entry name" value="Plug"/>
    <property type="match status" value="1"/>
</dbReference>
<evidence type="ECO:0000313" key="13">
    <source>
        <dbReference type="EMBL" id="TYP77175.1"/>
    </source>
</evidence>
<proteinExistence type="inferred from homology"/>
<feature type="signal peptide" evidence="10">
    <location>
        <begin position="1"/>
        <end position="18"/>
    </location>
</feature>
<comment type="caution">
    <text evidence="13">The sequence shown here is derived from an EMBL/GenBank/DDBJ whole genome shotgun (WGS) entry which is preliminary data.</text>
</comment>
<evidence type="ECO:0000256" key="8">
    <source>
        <dbReference type="PROSITE-ProRule" id="PRU01360"/>
    </source>
</evidence>
<keyword evidence="4 8" id="KW-0812">Transmembrane</keyword>
<keyword evidence="2 8" id="KW-0813">Transport</keyword>
<dbReference type="Gene3D" id="2.40.170.20">
    <property type="entry name" value="TonB-dependent receptor, beta-barrel domain"/>
    <property type="match status" value="1"/>
</dbReference>